<dbReference type="Pfam" id="PF00440">
    <property type="entry name" value="TetR_N"/>
    <property type="match status" value="1"/>
</dbReference>
<comment type="caution">
    <text evidence="4">The sequence shown here is derived from an EMBL/GenBank/DDBJ whole genome shotgun (WGS) entry which is preliminary data.</text>
</comment>
<evidence type="ECO:0000256" key="2">
    <source>
        <dbReference type="PROSITE-ProRule" id="PRU00335"/>
    </source>
</evidence>
<evidence type="ECO:0000259" key="3">
    <source>
        <dbReference type="PROSITE" id="PS50977"/>
    </source>
</evidence>
<sequence>MAYRRTKKVEERLARTREDIVTAALTLVAGGGYAAASMPAIAAQAQVSTGLLYRYFPSKADLFEEVFRRASQREIDACARAAALPGAARDRLAAVVETFARRALKGPKLAWALLAEPVDPAIEAERLRYRPPYRDIFAGIIRDGVAAGEVMPQDADILASAIVGAIAEAMAGPLTTPTATADADHLIGTVTRFCVQALGPRPDGAPVRMAQLPLAATLP</sequence>
<name>A0ABU9YST9_9PROT</name>
<dbReference type="RefSeq" id="WP_345935678.1">
    <property type="nucleotide sequence ID" value="NZ_JBBKTV010000014.1"/>
</dbReference>
<dbReference type="Gene3D" id="1.10.10.60">
    <property type="entry name" value="Homeodomain-like"/>
    <property type="match status" value="1"/>
</dbReference>
<dbReference type="PROSITE" id="PS50977">
    <property type="entry name" value="HTH_TETR_2"/>
    <property type="match status" value="1"/>
</dbReference>
<dbReference type="InterPro" id="IPR023772">
    <property type="entry name" value="DNA-bd_HTH_TetR-type_CS"/>
</dbReference>
<dbReference type="Proteomes" id="UP001413721">
    <property type="component" value="Unassembled WGS sequence"/>
</dbReference>
<reference evidence="4 5" key="1">
    <citation type="submission" date="2024-03" db="EMBL/GenBank/DDBJ databases">
        <title>High-quality draft genome sequencing of Tistrella sp. BH-R2-4.</title>
        <authorList>
            <person name="Dong C."/>
        </authorList>
    </citation>
    <scope>NUCLEOTIDE SEQUENCE [LARGE SCALE GENOMIC DNA]</scope>
    <source>
        <strain evidence="4 5">BH-R2-4</strain>
    </source>
</reference>
<dbReference type="InterPro" id="IPR050109">
    <property type="entry name" value="HTH-type_TetR-like_transc_reg"/>
</dbReference>
<dbReference type="PRINTS" id="PR00455">
    <property type="entry name" value="HTHTETR"/>
</dbReference>
<dbReference type="EMBL" id="JBBKTW010000012">
    <property type="protein sequence ID" value="MEN2991580.1"/>
    <property type="molecule type" value="Genomic_DNA"/>
</dbReference>
<proteinExistence type="predicted"/>
<dbReference type="Gene3D" id="1.10.357.10">
    <property type="entry name" value="Tetracycline Repressor, domain 2"/>
    <property type="match status" value="1"/>
</dbReference>
<accession>A0ABU9YST9</accession>
<feature type="DNA-binding region" description="H-T-H motif" evidence="2">
    <location>
        <begin position="37"/>
        <end position="56"/>
    </location>
</feature>
<dbReference type="SUPFAM" id="SSF46689">
    <property type="entry name" value="Homeodomain-like"/>
    <property type="match status" value="1"/>
</dbReference>
<dbReference type="PANTHER" id="PTHR30055">
    <property type="entry name" value="HTH-TYPE TRANSCRIPTIONAL REGULATOR RUTR"/>
    <property type="match status" value="1"/>
</dbReference>
<organism evidence="4 5">
    <name type="scientific">Tistrella arctica</name>
    <dbReference type="NCBI Taxonomy" id="3133430"/>
    <lineage>
        <taxon>Bacteria</taxon>
        <taxon>Pseudomonadati</taxon>
        <taxon>Pseudomonadota</taxon>
        <taxon>Alphaproteobacteria</taxon>
        <taxon>Geminicoccales</taxon>
        <taxon>Geminicoccaceae</taxon>
        <taxon>Tistrella</taxon>
    </lineage>
</organism>
<dbReference type="InterPro" id="IPR041490">
    <property type="entry name" value="KstR2_TetR_C"/>
</dbReference>
<evidence type="ECO:0000313" key="4">
    <source>
        <dbReference type="EMBL" id="MEN2991580.1"/>
    </source>
</evidence>
<dbReference type="PROSITE" id="PS01081">
    <property type="entry name" value="HTH_TETR_1"/>
    <property type="match status" value="1"/>
</dbReference>
<dbReference type="InterPro" id="IPR009057">
    <property type="entry name" value="Homeodomain-like_sf"/>
</dbReference>
<dbReference type="InterPro" id="IPR036271">
    <property type="entry name" value="Tet_transcr_reg_TetR-rel_C_sf"/>
</dbReference>
<feature type="domain" description="HTH tetR-type" evidence="3">
    <location>
        <begin position="14"/>
        <end position="74"/>
    </location>
</feature>
<evidence type="ECO:0000256" key="1">
    <source>
        <dbReference type="ARBA" id="ARBA00023125"/>
    </source>
</evidence>
<dbReference type="InterPro" id="IPR001647">
    <property type="entry name" value="HTH_TetR"/>
</dbReference>
<dbReference type="SUPFAM" id="SSF48498">
    <property type="entry name" value="Tetracyclin repressor-like, C-terminal domain"/>
    <property type="match status" value="1"/>
</dbReference>
<gene>
    <name evidence="4" type="ORF">WG926_24925</name>
</gene>
<evidence type="ECO:0000313" key="5">
    <source>
        <dbReference type="Proteomes" id="UP001413721"/>
    </source>
</evidence>
<dbReference type="PANTHER" id="PTHR30055:SF226">
    <property type="entry name" value="HTH-TYPE TRANSCRIPTIONAL REGULATOR PKSA"/>
    <property type="match status" value="1"/>
</dbReference>
<dbReference type="Pfam" id="PF17932">
    <property type="entry name" value="TetR_C_24"/>
    <property type="match status" value="1"/>
</dbReference>
<protein>
    <submittedName>
        <fullName evidence="4">TetR/AcrR family transcriptional regulator</fullName>
    </submittedName>
</protein>
<keyword evidence="1 2" id="KW-0238">DNA-binding</keyword>
<keyword evidence="5" id="KW-1185">Reference proteome</keyword>